<dbReference type="EMBL" id="PVNL01000098">
    <property type="protein sequence ID" value="PRQ05062.1"/>
    <property type="molecule type" value="Genomic_DNA"/>
</dbReference>
<dbReference type="AlphaFoldDB" id="A0A2S9YJ33"/>
<dbReference type="Proteomes" id="UP000238823">
    <property type="component" value="Unassembled WGS sequence"/>
</dbReference>
<dbReference type="RefSeq" id="WP_146158076.1">
    <property type="nucleotide sequence ID" value="NZ_PVNL01000098.1"/>
</dbReference>
<dbReference type="NCBIfam" id="NF047389">
    <property type="entry name" value="ATPase_Sll1717"/>
    <property type="match status" value="1"/>
</dbReference>
<gene>
    <name evidence="2" type="ORF">ENSA7_48150</name>
</gene>
<dbReference type="InterPro" id="IPR059206">
    <property type="entry name" value="Sll1717-like"/>
</dbReference>
<evidence type="ECO:0000256" key="1">
    <source>
        <dbReference type="SAM" id="MobiDB-lite"/>
    </source>
</evidence>
<reference evidence="2 3" key="1">
    <citation type="submission" date="2018-03" db="EMBL/GenBank/DDBJ databases">
        <title>Draft Genome Sequences of the Obligatory Marine Myxobacteria Enhygromyxa salina SWB007.</title>
        <authorList>
            <person name="Poehlein A."/>
            <person name="Moghaddam J.A."/>
            <person name="Harms H."/>
            <person name="Alanjari M."/>
            <person name="Koenig G.M."/>
            <person name="Daniel R."/>
            <person name="Schaeberle T.F."/>
        </authorList>
    </citation>
    <scope>NUCLEOTIDE SEQUENCE [LARGE SCALE GENOMIC DNA]</scope>
    <source>
        <strain evidence="2 3">SWB007</strain>
    </source>
</reference>
<accession>A0A2S9YJ33</accession>
<protein>
    <submittedName>
        <fullName evidence="2">Uncharacterized protein</fullName>
    </submittedName>
</protein>
<proteinExistence type="predicted"/>
<dbReference type="OrthoDB" id="5557502at2"/>
<organism evidence="2 3">
    <name type="scientific">Enhygromyxa salina</name>
    <dbReference type="NCBI Taxonomy" id="215803"/>
    <lineage>
        <taxon>Bacteria</taxon>
        <taxon>Pseudomonadati</taxon>
        <taxon>Myxococcota</taxon>
        <taxon>Polyangia</taxon>
        <taxon>Nannocystales</taxon>
        <taxon>Nannocystaceae</taxon>
        <taxon>Enhygromyxa</taxon>
    </lineage>
</organism>
<evidence type="ECO:0000313" key="3">
    <source>
        <dbReference type="Proteomes" id="UP000238823"/>
    </source>
</evidence>
<evidence type="ECO:0000313" key="2">
    <source>
        <dbReference type="EMBL" id="PRQ05062.1"/>
    </source>
</evidence>
<sequence length="534" mass="60430">MSQLLRRLGLRANPFATLSAELEPDIDQYFIRPPYYRYVNERGLRCQTFILFGERGSGKSATRLTLKNEGWKKIQNNSENAALPVTLDDYSEILSRGIRNVAVGDFVRRVCFLTVEAVFVWLAALSSSDREVFVDGLDEDETKLVVSVIREFYLPVPELARRVSTRQALELLNQAWRLRTRLWAEHRWDALISVVASIASSIGRKVADVDMPLEEHVGKLVGSPAGKGVDVSIFARASLQRVVDFVRLFGFNGIMVLVDKVDETPSTDKSAQATAELLHPLLSNTQLLEIDGLGWVFFLWDKVNDLYSDNGPLTVRLDKISNTTIRWEVSSLRALIAQRLQYFSDGEVQSFSDICDGHIDAEEAVESMISLAMSSPRELVRIMDTVLREHEQVHDDSNDTPLVSLASIEGALDRYVSERVKEIYKPEILRQVIRLNQMTFVNKDVQARFRVNDSSARNRIKKWEDSGVIVHTGSRRAEGVATAGGKPAFQYTVIDQRVRRILDREIHLGEQFEFDFDEDEGEESDGEEGEGEDN</sequence>
<feature type="region of interest" description="Disordered" evidence="1">
    <location>
        <begin position="513"/>
        <end position="534"/>
    </location>
</feature>
<name>A0A2S9YJ33_9BACT</name>
<comment type="caution">
    <text evidence="2">The sequence shown here is derived from an EMBL/GenBank/DDBJ whole genome shotgun (WGS) entry which is preliminary data.</text>
</comment>